<dbReference type="GO" id="GO:0005524">
    <property type="term" value="F:ATP binding"/>
    <property type="evidence" value="ECO:0007669"/>
    <property type="project" value="UniProtKB-UniRule"/>
</dbReference>
<keyword evidence="7" id="KW-1133">Transmembrane helix</keyword>
<dbReference type="GO" id="GO:0004674">
    <property type="term" value="F:protein serine/threonine kinase activity"/>
    <property type="evidence" value="ECO:0007669"/>
    <property type="project" value="UniProtKB-KW"/>
</dbReference>
<feature type="domain" description="Protein kinase" evidence="8">
    <location>
        <begin position="101"/>
        <end position="477"/>
    </location>
</feature>
<dbReference type="Gene3D" id="1.10.510.10">
    <property type="entry name" value="Transferase(Phosphotransferase) domain 1"/>
    <property type="match status" value="1"/>
</dbReference>
<evidence type="ECO:0000256" key="4">
    <source>
        <dbReference type="ARBA" id="ARBA00022777"/>
    </source>
</evidence>
<dbReference type="PANTHER" id="PTHR45646">
    <property type="entry name" value="SERINE/THREONINE-PROTEIN KINASE DOA-RELATED"/>
    <property type="match status" value="1"/>
</dbReference>
<dbReference type="GO" id="GO:0005634">
    <property type="term" value="C:nucleus"/>
    <property type="evidence" value="ECO:0007669"/>
    <property type="project" value="TreeGrafter"/>
</dbReference>
<keyword evidence="3 6" id="KW-0547">Nucleotide-binding</keyword>
<sequence length="534" mass="59926">MLSRLGSIFPHPAAATYVPLNPILCPRAIANRVRCGSTASAHAKKFKSLRWKGSPPQLCNANHGDDTLISFPEEPIGIPADHGFGHLEVYIGDKLGDRGEYNITRKLGFGRYSTVWLARQTHHMKFNIPYFTAIKVLSQYATRRLNERSDEFRILQRISNSSSSHKGKEFCATLWDSFLVDGDDDGGPHQCLVLDAMAGDVKQLRSMYRDGVMPLAMTKTIIGQMLVALQYLHEECRIVHADLRPENILIANPYPGIELKKILMGEKPTYYPPMTVLGREVQPIVSHPLLSPPRFFEFQSAEHQWMFKLGDFGGAQFINDRINDCTTPDGLRAPEVILDHPWDEKIDIWALGCLTCEFLTGRSIFDETTWSFGQDDQDLVSLALMMRCTGQQFPPDMLSNCNLEKVAQYFGPGGALADLANEDCIPSSIIEYLKEHNREIAHDSRELEAAAAFINRCLALRPGDRPSAAELLRDPWLLSQPVWSYETDPASASKEETVGAMVTILSPWGTPYLGVILYMSLLLGTAWFVWALMY</sequence>
<keyword evidence="1" id="KW-0723">Serine/threonine-protein kinase</keyword>
<dbReference type="PROSITE" id="PS00107">
    <property type="entry name" value="PROTEIN_KINASE_ATP"/>
    <property type="match status" value="1"/>
</dbReference>
<dbReference type="PROSITE" id="PS50011">
    <property type="entry name" value="PROTEIN_KINASE_DOM"/>
    <property type="match status" value="1"/>
</dbReference>
<keyword evidence="4 9" id="KW-0418">Kinase</keyword>
<evidence type="ECO:0000256" key="3">
    <source>
        <dbReference type="ARBA" id="ARBA00022741"/>
    </source>
</evidence>
<dbReference type="Pfam" id="PF00069">
    <property type="entry name" value="Pkinase"/>
    <property type="match status" value="2"/>
</dbReference>
<dbReference type="Proteomes" id="UP000076761">
    <property type="component" value="Unassembled WGS sequence"/>
</dbReference>
<feature type="transmembrane region" description="Helical" evidence="7">
    <location>
        <begin position="512"/>
        <end position="533"/>
    </location>
</feature>
<keyword evidence="2" id="KW-0808">Transferase</keyword>
<dbReference type="AlphaFoldDB" id="A0A165SQP8"/>
<keyword evidence="7" id="KW-0472">Membrane</keyword>
<keyword evidence="7" id="KW-0812">Transmembrane</keyword>
<keyword evidence="5 6" id="KW-0067">ATP-binding</keyword>
<evidence type="ECO:0000313" key="9">
    <source>
        <dbReference type="EMBL" id="KZT25521.1"/>
    </source>
</evidence>
<evidence type="ECO:0000313" key="10">
    <source>
        <dbReference type="Proteomes" id="UP000076761"/>
    </source>
</evidence>
<dbReference type="InterPro" id="IPR051175">
    <property type="entry name" value="CLK_kinases"/>
</dbReference>
<name>A0A165SQP8_9AGAM</name>
<dbReference type="InterPro" id="IPR017441">
    <property type="entry name" value="Protein_kinase_ATP_BS"/>
</dbReference>
<dbReference type="InterPro" id="IPR000719">
    <property type="entry name" value="Prot_kinase_dom"/>
</dbReference>
<organism evidence="9 10">
    <name type="scientific">Neolentinus lepideus HHB14362 ss-1</name>
    <dbReference type="NCBI Taxonomy" id="1314782"/>
    <lineage>
        <taxon>Eukaryota</taxon>
        <taxon>Fungi</taxon>
        <taxon>Dikarya</taxon>
        <taxon>Basidiomycota</taxon>
        <taxon>Agaricomycotina</taxon>
        <taxon>Agaricomycetes</taxon>
        <taxon>Gloeophyllales</taxon>
        <taxon>Gloeophyllaceae</taxon>
        <taxon>Neolentinus</taxon>
    </lineage>
</organism>
<evidence type="ECO:0000259" key="8">
    <source>
        <dbReference type="PROSITE" id="PS50011"/>
    </source>
</evidence>
<dbReference type="SUPFAM" id="SSF56112">
    <property type="entry name" value="Protein kinase-like (PK-like)"/>
    <property type="match status" value="1"/>
</dbReference>
<proteinExistence type="predicted"/>
<dbReference type="STRING" id="1314782.A0A165SQP8"/>
<dbReference type="PROSITE" id="PS00109">
    <property type="entry name" value="PROTEIN_KINASE_TYR"/>
    <property type="match status" value="1"/>
</dbReference>
<dbReference type="InterPro" id="IPR011009">
    <property type="entry name" value="Kinase-like_dom_sf"/>
</dbReference>
<dbReference type="InterPro" id="IPR008266">
    <property type="entry name" value="Tyr_kinase_AS"/>
</dbReference>
<evidence type="ECO:0000256" key="1">
    <source>
        <dbReference type="ARBA" id="ARBA00022527"/>
    </source>
</evidence>
<dbReference type="Gene3D" id="3.30.200.20">
    <property type="entry name" value="Phosphorylase Kinase, domain 1"/>
    <property type="match status" value="1"/>
</dbReference>
<feature type="binding site" evidence="6">
    <location>
        <position position="135"/>
    </location>
    <ligand>
        <name>ATP</name>
        <dbReference type="ChEBI" id="CHEBI:30616"/>
    </ligand>
</feature>
<accession>A0A165SQP8</accession>
<dbReference type="EMBL" id="KV425571">
    <property type="protein sequence ID" value="KZT25521.1"/>
    <property type="molecule type" value="Genomic_DNA"/>
</dbReference>
<evidence type="ECO:0000256" key="6">
    <source>
        <dbReference type="PROSITE-ProRule" id="PRU10141"/>
    </source>
</evidence>
<evidence type="ECO:0000256" key="2">
    <source>
        <dbReference type="ARBA" id="ARBA00022679"/>
    </source>
</evidence>
<dbReference type="InParanoid" id="A0A165SQP8"/>
<evidence type="ECO:0000256" key="7">
    <source>
        <dbReference type="SAM" id="Phobius"/>
    </source>
</evidence>
<evidence type="ECO:0000256" key="5">
    <source>
        <dbReference type="ARBA" id="ARBA00022840"/>
    </source>
</evidence>
<dbReference type="GO" id="GO:0043484">
    <property type="term" value="P:regulation of RNA splicing"/>
    <property type="evidence" value="ECO:0007669"/>
    <property type="project" value="TreeGrafter"/>
</dbReference>
<reference evidence="9 10" key="1">
    <citation type="journal article" date="2016" name="Mol. Biol. Evol.">
        <title>Comparative Genomics of Early-Diverging Mushroom-Forming Fungi Provides Insights into the Origins of Lignocellulose Decay Capabilities.</title>
        <authorList>
            <person name="Nagy L.G."/>
            <person name="Riley R."/>
            <person name="Tritt A."/>
            <person name="Adam C."/>
            <person name="Daum C."/>
            <person name="Floudas D."/>
            <person name="Sun H."/>
            <person name="Yadav J.S."/>
            <person name="Pangilinan J."/>
            <person name="Larsson K.H."/>
            <person name="Matsuura K."/>
            <person name="Barry K."/>
            <person name="Labutti K."/>
            <person name="Kuo R."/>
            <person name="Ohm R.A."/>
            <person name="Bhattacharya S.S."/>
            <person name="Shirouzu T."/>
            <person name="Yoshinaga Y."/>
            <person name="Martin F.M."/>
            <person name="Grigoriev I.V."/>
            <person name="Hibbett D.S."/>
        </authorList>
    </citation>
    <scope>NUCLEOTIDE SEQUENCE [LARGE SCALE GENOMIC DNA]</scope>
    <source>
        <strain evidence="9 10">HHB14362 ss-1</strain>
    </source>
</reference>
<keyword evidence="10" id="KW-1185">Reference proteome</keyword>
<dbReference type="OrthoDB" id="5979581at2759"/>
<protein>
    <submittedName>
        <fullName evidence="9">Kinase-like protein</fullName>
    </submittedName>
</protein>
<gene>
    <name evidence="9" type="ORF">NEOLEDRAFT_1133499</name>
</gene>
<dbReference type="PANTHER" id="PTHR45646:SF11">
    <property type="entry name" value="SERINE_THREONINE-PROTEIN KINASE DOA"/>
    <property type="match status" value="1"/>
</dbReference>